<evidence type="ECO:0008006" key="4">
    <source>
        <dbReference type="Google" id="ProtNLM"/>
    </source>
</evidence>
<evidence type="ECO:0000256" key="1">
    <source>
        <dbReference type="SAM" id="SignalP"/>
    </source>
</evidence>
<proteinExistence type="predicted"/>
<dbReference type="PROSITE" id="PS51257">
    <property type="entry name" value="PROKAR_LIPOPROTEIN"/>
    <property type="match status" value="1"/>
</dbReference>
<evidence type="ECO:0000313" key="3">
    <source>
        <dbReference type="Proteomes" id="UP000219612"/>
    </source>
</evidence>
<name>A0A285KG00_9ACTN</name>
<protein>
    <recommendedName>
        <fullName evidence="4">DUF3558 domain-containing protein</fullName>
    </recommendedName>
</protein>
<gene>
    <name evidence="2" type="ORF">SAMN05421748_13946</name>
</gene>
<keyword evidence="3" id="KW-1185">Reference proteome</keyword>
<evidence type="ECO:0000313" key="2">
    <source>
        <dbReference type="EMBL" id="SNY71183.1"/>
    </source>
</evidence>
<feature type="chain" id="PRO_5039648189" description="DUF3558 domain-containing protein" evidence="1">
    <location>
        <begin position="24"/>
        <end position="139"/>
    </location>
</feature>
<dbReference type="AlphaFoldDB" id="A0A285KG00"/>
<dbReference type="RefSeq" id="WP_097328536.1">
    <property type="nucleotide sequence ID" value="NZ_OBDY01000039.1"/>
</dbReference>
<sequence>MKRWTCAVMAVALAGGCSAPATSAPPAARSGMGSVSVPDPCTLLSRDDVTELTHRDVTQIDHGDGYCQWQQEDGQLAVFVSRTDPAEFHSTVDGIGDGACWSSGHLYVLYGTLQIDVYSRGGDDLPDAKRVAETVITRL</sequence>
<reference evidence="2 3" key="1">
    <citation type="submission" date="2017-09" db="EMBL/GenBank/DDBJ databases">
        <authorList>
            <person name="Ehlers B."/>
            <person name="Leendertz F.H."/>
        </authorList>
    </citation>
    <scope>NUCLEOTIDE SEQUENCE [LARGE SCALE GENOMIC DNA]</scope>
    <source>
        <strain evidence="2 3">CGMCC 4.6857</strain>
    </source>
</reference>
<dbReference type="OrthoDB" id="4762636at2"/>
<organism evidence="2 3">
    <name type="scientific">Paractinoplanes atraurantiacus</name>
    <dbReference type="NCBI Taxonomy" id="1036182"/>
    <lineage>
        <taxon>Bacteria</taxon>
        <taxon>Bacillati</taxon>
        <taxon>Actinomycetota</taxon>
        <taxon>Actinomycetes</taxon>
        <taxon>Micromonosporales</taxon>
        <taxon>Micromonosporaceae</taxon>
        <taxon>Paractinoplanes</taxon>
    </lineage>
</organism>
<dbReference type="Proteomes" id="UP000219612">
    <property type="component" value="Unassembled WGS sequence"/>
</dbReference>
<keyword evidence="1" id="KW-0732">Signal</keyword>
<feature type="signal peptide" evidence="1">
    <location>
        <begin position="1"/>
        <end position="23"/>
    </location>
</feature>
<accession>A0A285KG00</accession>
<dbReference type="EMBL" id="OBDY01000039">
    <property type="protein sequence ID" value="SNY71183.1"/>
    <property type="molecule type" value="Genomic_DNA"/>
</dbReference>